<proteinExistence type="predicted"/>
<dbReference type="PROSITE" id="PS50076">
    <property type="entry name" value="DNAJ_2"/>
    <property type="match status" value="1"/>
</dbReference>
<dbReference type="OrthoDB" id="10250354at2759"/>
<keyword evidence="6" id="KW-1185">Reference proteome</keyword>
<dbReference type="EMBL" id="SEOQ01000219">
    <property type="protein sequence ID" value="TFY66767.1"/>
    <property type="molecule type" value="Genomic_DNA"/>
</dbReference>
<dbReference type="InterPro" id="IPR001623">
    <property type="entry name" value="DnaJ_domain"/>
</dbReference>
<dbReference type="STRING" id="205917.A0A4Y9YYD2"/>
<accession>A0A4Y9YYD2</accession>
<dbReference type="Gene3D" id="1.10.287.110">
    <property type="entry name" value="DnaJ domain"/>
    <property type="match status" value="1"/>
</dbReference>
<dbReference type="PRINTS" id="PR00625">
    <property type="entry name" value="JDOMAIN"/>
</dbReference>
<keyword evidence="1" id="KW-0802">TPR repeat</keyword>
<dbReference type="SUPFAM" id="SSF46565">
    <property type="entry name" value="Chaperone J-domain"/>
    <property type="match status" value="1"/>
</dbReference>
<dbReference type="PANTHER" id="PTHR44200">
    <property type="entry name" value="DNAJ HOMOLOG SUBFAMILY C MEMBER 7"/>
    <property type="match status" value="1"/>
</dbReference>
<feature type="coiled-coil region" evidence="2">
    <location>
        <begin position="478"/>
        <end position="505"/>
    </location>
</feature>
<dbReference type="InterPro" id="IPR052758">
    <property type="entry name" value="SRC_co-chaperone"/>
</dbReference>
<feature type="region of interest" description="Disordered" evidence="3">
    <location>
        <begin position="47"/>
        <end position="80"/>
    </location>
</feature>
<dbReference type="Pfam" id="PF13414">
    <property type="entry name" value="TPR_11"/>
    <property type="match status" value="1"/>
</dbReference>
<feature type="repeat" description="TPR" evidence="1">
    <location>
        <begin position="206"/>
        <end position="239"/>
    </location>
</feature>
<evidence type="ECO:0000313" key="5">
    <source>
        <dbReference type="EMBL" id="TFY66767.1"/>
    </source>
</evidence>
<evidence type="ECO:0000256" key="3">
    <source>
        <dbReference type="SAM" id="MobiDB-lite"/>
    </source>
</evidence>
<evidence type="ECO:0000256" key="2">
    <source>
        <dbReference type="SAM" id="Coils"/>
    </source>
</evidence>
<dbReference type="Gene3D" id="1.25.40.10">
    <property type="entry name" value="Tetratricopeptide repeat domain"/>
    <property type="match status" value="1"/>
</dbReference>
<evidence type="ECO:0000256" key="1">
    <source>
        <dbReference type="PROSITE-ProRule" id="PRU00339"/>
    </source>
</evidence>
<evidence type="ECO:0000259" key="4">
    <source>
        <dbReference type="PROSITE" id="PS50076"/>
    </source>
</evidence>
<dbReference type="Proteomes" id="UP000298327">
    <property type="component" value="Unassembled WGS sequence"/>
</dbReference>
<dbReference type="SMART" id="SM00271">
    <property type="entry name" value="DnaJ"/>
    <property type="match status" value="1"/>
</dbReference>
<dbReference type="SUPFAM" id="SSF48452">
    <property type="entry name" value="TPR-like"/>
    <property type="match status" value="2"/>
</dbReference>
<dbReference type="CDD" id="cd06257">
    <property type="entry name" value="DnaJ"/>
    <property type="match status" value="1"/>
</dbReference>
<feature type="domain" description="J" evidence="4">
    <location>
        <begin position="508"/>
        <end position="569"/>
    </location>
</feature>
<keyword evidence="2" id="KW-0175">Coiled coil</keyword>
<reference evidence="5 6" key="1">
    <citation type="submission" date="2019-02" db="EMBL/GenBank/DDBJ databases">
        <title>Genome sequencing of the rare red list fungi Dentipellis fragilis.</title>
        <authorList>
            <person name="Buettner E."/>
            <person name="Kellner H."/>
        </authorList>
    </citation>
    <scope>NUCLEOTIDE SEQUENCE [LARGE SCALE GENOMIC DNA]</scope>
    <source>
        <strain evidence="5 6">DSM 105465</strain>
    </source>
</reference>
<feature type="repeat" description="TPR" evidence="1">
    <location>
        <begin position="325"/>
        <end position="358"/>
    </location>
</feature>
<dbReference type="SMART" id="SM00028">
    <property type="entry name" value="TPR"/>
    <property type="match status" value="7"/>
</dbReference>
<dbReference type="Pfam" id="PF13181">
    <property type="entry name" value="TPR_8"/>
    <property type="match status" value="1"/>
</dbReference>
<evidence type="ECO:0000313" key="6">
    <source>
        <dbReference type="Proteomes" id="UP000298327"/>
    </source>
</evidence>
<dbReference type="Pfam" id="PF00226">
    <property type="entry name" value="DnaJ"/>
    <property type="match status" value="1"/>
</dbReference>
<dbReference type="PROSITE" id="PS50005">
    <property type="entry name" value="TPR"/>
    <property type="match status" value="3"/>
</dbReference>
<dbReference type="AlphaFoldDB" id="A0A4Y9YYD2"/>
<comment type="caution">
    <text evidence="5">The sequence shown here is derived from an EMBL/GenBank/DDBJ whole genome shotgun (WGS) entry which is preliminary data.</text>
</comment>
<organism evidence="5 6">
    <name type="scientific">Dentipellis fragilis</name>
    <dbReference type="NCBI Taxonomy" id="205917"/>
    <lineage>
        <taxon>Eukaryota</taxon>
        <taxon>Fungi</taxon>
        <taxon>Dikarya</taxon>
        <taxon>Basidiomycota</taxon>
        <taxon>Agaricomycotina</taxon>
        <taxon>Agaricomycetes</taxon>
        <taxon>Russulales</taxon>
        <taxon>Hericiaceae</taxon>
        <taxon>Dentipellis</taxon>
    </lineage>
</organism>
<dbReference type="InterPro" id="IPR011990">
    <property type="entry name" value="TPR-like_helical_dom_sf"/>
</dbReference>
<name>A0A4Y9YYD2_9AGAM</name>
<dbReference type="PANTHER" id="PTHR44200:SF1">
    <property type="entry name" value="DNAJ HOMOLOG SUBFAMILY C MEMBER 7"/>
    <property type="match status" value="1"/>
</dbReference>
<feature type="repeat" description="TPR" evidence="1">
    <location>
        <begin position="136"/>
        <end position="169"/>
    </location>
</feature>
<dbReference type="InterPro" id="IPR019734">
    <property type="entry name" value="TPR_rpt"/>
</dbReference>
<gene>
    <name evidence="5" type="ORF">EVG20_g4309</name>
</gene>
<sequence length="610" mass="68752">MNRRTAAHPVEGQLKSVIYVDRRGMRSRNVYGGNVSNVKNSDIWRGSVQRKGPHHSGLPRTYTGRDKETWDGSTGDMSGAGACREHTKEQVQEEEKMVPLYPNRAPPPRLQILILRLHQLKRVIPHDSASVLKEFADMRKETGNAFFKDEEFEEAIICYSRAIGLCPDESIYYANRAAAYVKQKKYSLAQSDCQRAISLQTKSPTAKVYARLARCQYALGNVTAAQASLRQALEIEPENDMAKIFRAKALALQGHIRDFEGAAGRGHWRMAQTACESCIRAVVDEGGVVPPEWKCWEIVLLIARCEWDKAVVKIDSEMTDMSTKADMLLLHGLVLFLTGKLDEALERLAAALRFDPDCSKIKGLRVRVKNTKKLKEYGNAFFKDEAWLLAIEKYSEALEIIGEHASEGNGGHIRAILLSNRAASYVKMQRSKEAMVDIKASLLLCPSSYKALRIRGSINLLDENYDTAIDDFKQAMEAADTESAKSTMESLLRQAEAQAKKFRNKPKDHYETLGLSRGCTEAQIKKAYRQASLKHHPDKGGSEEKFKLIAEAYTILSDPVERKSYDAKSADNLYQSYGSDEDEEDYDSHFKFEKGSYSSQNQYNGYYGWD</sequence>
<dbReference type="InterPro" id="IPR036869">
    <property type="entry name" value="J_dom_sf"/>
</dbReference>
<protein>
    <recommendedName>
        <fullName evidence="4">J domain-containing protein</fullName>
    </recommendedName>
</protein>